<protein>
    <recommendedName>
        <fullName evidence="4">ABC transporter substrate-binding protein</fullName>
    </recommendedName>
</protein>
<keyword evidence="1" id="KW-0472">Membrane</keyword>
<proteinExistence type="predicted"/>
<dbReference type="Pfam" id="PF13416">
    <property type="entry name" value="SBP_bac_8"/>
    <property type="match status" value="1"/>
</dbReference>
<dbReference type="Proteomes" id="UP000051557">
    <property type="component" value="Unassembled WGS sequence"/>
</dbReference>
<dbReference type="SUPFAM" id="SSF53850">
    <property type="entry name" value="Periplasmic binding protein-like II"/>
    <property type="match status" value="1"/>
</dbReference>
<evidence type="ECO:0000313" key="2">
    <source>
        <dbReference type="EMBL" id="KRP31805.1"/>
    </source>
</evidence>
<gene>
    <name evidence="2" type="ORF">ABS32_05950</name>
</gene>
<reference evidence="2 3" key="1">
    <citation type="submission" date="2015-10" db="EMBL/GenBank/DDBJ databases">
        <title>Metagenome-Assembled Genomes uncover a global brackish microbiome.</title>
        <authorList>
            <person name="Hugerth L.W."/>
            <person name="Larsson J."/>
            <person name="Alneberg J."/>
            <person name="Lindh M.V."/>
            <person name="Legrand C."/>
            <person name="Pinhassi J."/>
            <person name="Andersson A.F."/>
        </authorList>
    </citation>
    <scope>NUCLEOTIDE SEQUENCE [LARGE SCALE GENOMIC DNA]</scope>
    <source>
        <strain evidence="2">BACL9 MAG-120820-bin42</strain>
    </source>
</reference>
<evidence type="ECO:0000256" key="1">
    <source>
        <dbReference type="SAM" id="Phobius"/>
    </source>
</evidence>
<sequence>MDSIENKADSRVPGIVGVGLLLALALGFGLGQRFGTGGVEPERLPAPSAPSLFQLPAKLVVYQEGPAIPTLWLDTFSSGTGNPKIDLRVLERGSDGSWPSDGDVYLVRARTYQAIGQIVPWAELSGHVPLDGMNPVFQGQAFDPTGAHSRPWRVSPWFFMKKVALGTPHKVALAAPARWAGEPQALFPNDPDLMGAIWLKSQGKPINLGGETTQQLARQQVETALSGKLASEQECWDGLKSGSVQLSFLPAWRLVLDPQAGGGLIRWSALSSGTIVDFEVMGVREESPKKEAGFRFLEFLLAGPQQAALLGATGYFPVRSKVGAEWVGSTLIMPTGPWFDKSEFILWPYPRPVVEQPVATETNSVVPASGGEQKSE</sequence>
<dbReference type="EMBL" id="LIDM01000241">
    <property type="protein sequence ID" value="KRP31805.1"/>
    <property type="molecule type" value="Genomic_DNA"/>
</dbReference>
<keyword evidence="1" id="KW-1133">Transmembrane helix</keyword>
<evidence type="ECO:0000313" key="3">
    <source>
        <dbReference type="Proteomes" id="UP000051557"/>
    </source>
</evidence>
<feature type="transmembrane region" description="Helical" evidence="1">
    <location>
        <begin position="12"/>
        <end position="31"/>
    </location>
</feature>
<dbReference type="Gene3D" id="3.40.190.10">
    <property type="entry name" value="Periplasmic binding protein-like II"/>
    <property type="match status" value="2"/>
</dbReference>
<organism evidence="2 3">
    <name type="scientific">Verrucomicrobia subdivision 6 bacterium BACL9 MAG-120820-bin42</name>
    <dbReference type="NCBI Taxonomy" id="1655634"/>
    <lineage>
        <taxon>Bacteria</taxon>
        <taxon>Pseudomonadati</taxon>
        <taxon>Verrucomicrobiota</taxon>
        <taxon>Verrucomicrobiia</taxon>
        <taxon>Verrucomicrobiales</taxon>
        <taxon>Verrucomicrobia subdivision 6</taxon>
    </lineage>
</organism>
<accession>A0A0R2X720</accession>
<dbReference type="InterPro" id="IPR006059">
    <property type="entry name" value="SBP"/>
</dbReference>
<comment type="caution">
    <text evidence="2">The sequence shown here is derived from an EMBL/GenBank/DDBJ whole genome shotgun (WGS) entry which is preliminary data.</text>
</comment>
<name>A0A0R2X720_9BACT</name>
<evidence type="ECO:0008006" key="4">
    <source>
        <dbReference type="Google" id="ProtNLM"/>
    </source>
</evidence>
<dbReference type="AlphaFoldDB" id="A0A0R2X720"/>
<keyword evidence="1" id="KW-0812">Transmembrane</keyword>